<name>A0A382WZA2_9ZZZZ</name>
<gene>
    <name evidence="1" type="ORF">METZ01_LOCUS416907</name>
</gene>
<dbReference type="SUPFAM" id="SSF53335">
    <property type="entry name" value="S-adenosyl-L-methionine-dependent methyltransferases"/>
    <property type="match status" value="1"/>
</dbReference>
<organism evidence="1">
    <name type="scientific">marine metagenome</name>
    <dbReference type="NCBI Taxonomy" id="408172"/>
    <lineage>
        <taxon>unclassified sequences</taxon>
        <taxon>metagenomes</taxon>
        <taxon>ecological metagenomes</taxon>
    </lineage>
</organism>
<dbReference type="Pfam" id="PF01209">
    <property type="entry name" value="Ubie_methyltran"/>
    <property type="match status" value="1"/>
</dbReference>
<reference evidence="1" key="1">
    <citation type="submission" date="2018-05" db="EMBL/GenBank/DDBJ databases">
        <authorList>
            <person name="Lanie J.A."/>
            <person name="Ng W.-L."/>
            <person name="Kazmierczak K.M."/>
            <person name="Andrzejewski T.M."/>
            <person name="Davidsen T.M."/>
            <person name="Wayne K.J."/>
            <person name="Tettelin H."/>
            <person name="Glass J.I."/>
            <person name="Rusch D."/>
            <person name="Podicherti R."/>
            <person name="Tsui H.-C.T."/>
            <person name="Winkler M.E."/>
        </authorList>
    </citation>
    <scope>NUCLEOTIDE SEQUENCE</scope>
</reference>
<sequence>MRWYDIFSRIYDYSVGMIYRGYRRQIAQALRLQPGDAVLDLACGTGPNHPYLVQQVGSTGSVFGVDLSSG</sequence>
<accession>A0A382WZA2</accession>
<dbReference type="AlphaFoldDB" id="A0A382WZA2"/>
<dbReference type="Gene3D" id="3.40.50.150">
    <property type="entry name" value="Vaccinia Virus protein VP39"/>
    <property type="match status" value="1"/>
</dbReference>
<dbReference type="EMBL" id="UINC01163638">
    <property type="protein sequence ID" value="SVD64053.1"/>
    <property type="molecule type" value="Genomic_DNA"/>
</dbReference>
<dbReference type="InterPro" id="IPR029063">
    <property type="entry name" value="SAM-dependent_MTases_sf"/>
</dbReference>
<proteinExistence type="predicted"/>
<protein>
    <recommendedName>
        <fullName evidence="2">Methyltransferase domain-containing protein</fullName>
    </recommendedName>
</protein>
<evidence type="ECO:0000313" key="1">
    <source>
        <dbReference type="EMBL" id="SVD64053.1"/>
    </source>
</evidence>
<evidence type="ECO:0008006" key="2">
    <source>
        <dbReference type="Google" id="ProtNLM"/>
    </source>
</evidence>
<feature type="non-terminal residue" evidence="1">
    <location>
        <position position="70"/>
    </location>
</feature>